<accession>A0ACD5XLR8</accession>
<dbReference type="Proteomes" id="UP001732700">
    <property type="component" value="Chromosome 5A"/>
</dbReference>
<evidence type="ECO:0000313" key="2">
    <source>
        <dbReference type="Proteomes" id="UP001732700"/>
    </source>
</evidence>
<evidence type="ECO:0000313" key="1">
    <source>
        <dbReference type="EnsemblPlants" id="AVESA.00010b.r2.5AG0812990.1.CDS"/>
    </source>
</evidence>
<organism evidence="1 2">
    <name type="scientific">Avena sativa</name>
    <name type="common">Oat</name>
    <dbReference type="NCBI Taxonomy" id="4498"/>
    <lineage>
        <taxon>Eukaryota</taxon>
        <taxon>Viridiplantae</taxon>
        <taxon>Streptophyta</taxon>
        <taxon>Embryophyta</taxon>
        <taxon>Tracheophyta</taxon>
        <taxon>Spermatophyta</taxon>
        <taxon>Magnoliopsida</taxon>
        <taxon>Liliopsida</taxon>
        <taxon>Poales</taxon>
        <taxon>Poaceae</taxon>
        <taxon>BOP clade</taxon>
        <taxon>Pooideae</taxon>
        <taxon>Poodae</taxon>
        <taxon>Poeae</taxon>
        <taxon>Poeae Chloroplast Group 1 (Aveneae type)</taxon>
        <taxon>Aveninae</taxon>
        <taxon>Avena</taxon>
    </lineage>
</organism>
<reference evidence="1" key="2">
    <citation type="submission" date="2025-09" db="UniProtKB">
        <authorList>
            <consortium name="EnsemblPlants"/>
        </authorList>
    </citation>
    <scope>IDENTIFICATION</scope>
</reference>
<dbReference type="EnsemblPlants" id="AVESA.00010b.r2.5AG0812990.1">
    <property type="protein sequence ID" value="AVESA.00010b.r2.5AG0812990.1.CDS"/>
    <property type="gene ID" value="AVESA.00010b.r2.5AG0812990"/>
</dbReference>
<proteinExistence type="predicted"/>
<protein>
    <submittedName>
        <fullName evidence="1">Uncharacterized protein</fullName>
    </submittedName>
</protein>
<sequence>MQSLSHLFPKNPAMAWCRKKKTTDNASFLEDVKEHLDEFINASMDEHKSCFKKTVSKIPAILSSCCSVVLWARRARHQPHRRRPQAAAALQNSIWQRRRPAQLHRGCGSAARLPTILQPPAC</sequence>
<keyword evidence="2" id="KW-1185">Reference proteome</keyword>
<reference evidence="1" key="1">
    <citation type="submission" date="2021-05" db="EMBL/GenBank/DDBJ databases">
        <authorList>
            <person name="Scholz U."/>
            <person name="Mascher M."/>
            <person name="Fiebig A."/>
        </authorList>
    </citation>
    <scope>NUCLEOTIDE SEQUENCE [LARGE SCALE GENOMIC DNA]</scope>
</reference>
<name>A0ACD5XLR8_AVESA</name>